<dbReference type="PANTHER" id="PTHR12110">
    <property type="entry name" value="HYDROXYPYRUVATE ISOMERASE"/>
    <property type="match status" value="1"/>
</dbReference>
<reference evidence="2" key="2">
    <citation type="submission" date="2020-09" db="EMBL/GenBank/DDBJ databases">
        <authorList>
            <person name="Sun Q."/>
            <person name="Zhou Y."/>
        </authorList>
    </citation>
    <scope>NUCLEOTIDE SEQUENCE</scope>
    <source>
        <strain evidence="2">CGMCC 1.15095</strain>
    </source>
</reference>
<name>A0A916TNX4_9SPHN</name>
<dbReference type="SUPFAM" id="SSF51658">
    <property type="entry name" value="Xylose isomerase-like"/>
    <property type="match status" value="1"/>
</dbReference>
<organism evidence="2 3">
    <name type="scientific">Novosphingobium endophyticum</name>
    <dbReference type="NCBI Taxonomy" id="1955250"/>
    <lineage>
        <taxon>Bacteria</taxon>
        <taxon>Pseudomonadati</taxon>
        <taxon>Pseudomonadota</taxon>
        <taxon>Alphaproteobacteria</taxon>
        <taxon>Sphingomonadales</taxon>
        <taxon>Sphingomonadaceae</taxon>
        <taxon>Novosphingobium</taxon>
    </lineage>
</organism>
<accession>A0A916TNX4</accession>
<dbReference type="InterPro" id="IPR036237">
    <property type="entry name" value="Xyl_isomerase-like_sf"/>
</dbReference>
<sequence length="286" mass="31293">MKIGMNMLLWTGHATQEHVPVFEALKRTGFDGVEVPVFDISDPSHYRWLSGILDDIGLERTVVAIIPDEASSPISADPACRRAAADHLKRVIDCSQALGATVLAGPWFQPLGVFSGERPSEAELERCAEIHREIVPLANAAGLACALEPLNRFEAHLLNTCEQVIAYADRLDTEGFGVLYDTFHANIEEKDSIAALVDLHASGWLAHVHIAENDRGTPGQGHAPIRETIAALHRLGYDGWLTIEAFGRGVPELAAATRVWRDFFTSPEEVCSKGFEFISSCLKECP</sequence>
<keyword evidence="3" id="KW-1185">Reference proteome</keyword>
<proteinExistence type="predicted"/>
<dbReference type="Proteomes" id="UP000608154">
    <property type="component" value="Unassembled WGS sequence"/>
</dbReference>
<evidence type="ECO:0000259" key="1">
    <source>
        <dbReference type="Pfam" id="PF01261"/>
    </source>
</evidence>
<dbReference type="InterPro" id="IPR013022">
    <property type="entry name" value="Xyl_isomerase-like_TIM-brl"/>
</dbReference>
<reference evidence="2" key="1">
    <citation type="journal article" date="2014" name="Int. J. Syst. Evol. Microbiol.">
        <title>Complete genome sequence of Corynebacterium casei LMG S-19264T (=DSM 44701T), isolated from a smear-ripened cheese.</title>
        <authorList>
            <consortium name="US DOE Joint Genome Institute (JGI-PGF)"/>
            <person name="Walter F."/>
            <person name="Albersmeier A."/>
            <person name="Kalinowski J."/>
            <person name="Ruckert C."/>
        </authorList>
    </citation>
    <scope>NUCLEOTIDE SEQUENCE</scope>
    <source>
        <strain evidence="2">CGMCC 1.15095</strain>
    </source>
</reference>
<dbReference type="AlphaFoldDB" id="A0A916TNX4"/>
<gene>
    <name evidence="2" type="ORF">GCM10011494_00020</name>
</gene>
<dbReference type="InterPro" id="IPR050312">
    <property type="entry name" value="IolE/XylAMocC-like"/>
</dbReference>
<evidence type="ECO:0000313" key="3">
    <source>
        <dbReference type="Proteomes" id="UP000608154"/>
    </source>
</evidence>
<dbReference type="Gene3D" id="3.20.20.150">
    <property type="entry name" value="Divalent-metal-dependent TIM barrel enzymes"/>
    <property type="match status" value="1"/>
</dbReference>
<dbReference type="Pfam" id="PF01261">
    <property type="entry name" value="AP_endonuc_2"/>
    <property type="match status" value="1"/>
</dbReference>
<evidence type="ECO:0000313" key="2">
    <source>
        <dbReference type="EMBL" id="GGB85740.1"/>
    </source>
</evidence>
<keyword evidence="2" id="KW-0413">Isomerase</keyword>
<feature type="domain" description="Xylose isomerase-like TIM barrel" evidence="1">
    <location>
        <begin position="22"/>
        <end position="255"/>
    </location>
</feature>
<comment type="caution">
    <text evidence="2">The sequence shown here is derived from an EMBL/GenBank/DDBJ whole genome shotgun (WGS) entry which is preliminary data.</text>
</comment>
<protein>
    <submittedName>
        <fullName evidence="2">Isomerase</fullName>
    </submittedName>
</protein>
<dbReference type="EMBL" id="BMHK01000001">
    <property type="protein sequence ID" value="GGB85740.1"/>
    <property type="molecule type" value="Genomic_DNA"/>
</dbReference>
<dbReference type="GO" id="GO:0016853">
    <property type="term" value="F:isomerase activity"/>
    <property type="evidence" value="ECO:0007669"/>
    <property type="project" value="UniProtKB-KW"/>
</dbReference>